<dbReference type="InterPro" id="IPR039595">
    <property type="entry name" value="TE2IP/Rap1"/>
</dbReference>
<comment type="caution">
    <text evidence="8">The sequence shown here is derived from an EMBL/GenBank/DDBJ whole genome shotgun (WGS) entry which is preliminary data.</text>
</comment>
<reference evidence="8" key="1">
    <citation type="submission" date="2021-06" db="EMBL/GenBank/DDBJ databases">
        <authorList>
            <person name="Kallberg Y."/>
            <person name="Tangrot J."/>
            <person name="Rosling A."/>
        </authorList>
    </citation>
    <scope>NUCLEOTIDE SEQUENCE</scope>
    <source>
        <strain evidence="8">IA702</strain>
    </source>
</reference>
<feature type="compositionally biased region" description="Basic and acidic residues" evidence="6">
    <location>
        <begin position="127"/>
        <end position="136"/>
    </location>
</feature>
<keyword evidence="2 5" id="KW-0158">Chromosome</keyword>
<name>A0A9N8WKF3_9GLOM</name>
<evidence type="ECO:0000256" key="5">
    <source>
        <dbReference type="RuleBase" id="RU367107"/>
    </source>
</evidence>
<comment type="similarity">
    <text evidence="1 5">Belongs to the RAP1 family.</text>
</comment>
<dbReference type="GO" id="GO:0070187">
    <property type="term" value="C:shelterin complex"/>
    <property type="evidence" value="ECO:0007669"/>
    <property type="project" value="TreeGrafter"/>
</dbReference>
<sequence>MKIKQRRHQFIAAEDDVLREYVKKQHDEGKAIRGLKIYRALAEEHPTHTAQSWRDRAIRQVVQVIEDESYEEESAVVYRKIKAAVVAGNLRRVAGSPRSVAAPPSQSQSAAEKKPPPGHMARASHGKNSDNEEKKTLIGYKKFIAGKLDCPSSRRSSNVTKAKPQPSHQKKTHPLHQRGQ</sequence>
<comment type="subunit">
    <text evidence="5">Homodimer.</text>
</comment>
<dbReference type="PANTHER" id="PTHR16466">
    <property type="entry name" value="TELOMERE REPEAT-BINDING FACTOR 2-INTERACTING PROTEIN 1"/>
    <property type="match status" value="1"/>
</dbReference>
<dbReference type="PANTHER" id="PTHR16466:SF6">
    <property type="entry name" value="TELOMERIC REPEAT-BINDING FACTOR 2-INTERACTING PROTEIN 1"/>
    <property type="match status" value="1"/>
</dbReference>
<dbReference type="EMBL" id="CAJVPJ010000172">
    <property type="protein sequence ID" value="CAG8490276.1"/>
    <property type="molecule type" value="Genomic_DNA"/>
</dbReference>
<evidence type="ECO:0000259" key="7">
    <source>
        <dbReference type="Pfam" id="PF08914"/>
    </source>
</evidence>
<dbReference type="Gene3D" id="1.10.10.60">
    <property type="entry name" value="Homeodomain-like"/>
    <property type="match status" value="1"/>
</dbReference>
<proteinExistence type="inferred from homology"/>
<dbReference type="CDD" id="cd11655">
    <property type="entry name" value="rap1_myb-like"/>
    <property type="match status" value="1"/>
</dbReference>
<dbReference type="GO" id="GO:0010833">
    <property type="term" value="P:telomere maintenance via telomere lengthening"/>
    <property type="evidence" value="ECO:0007669"/>
    <property type="project" value="UniProtKB-UniRule"/>
</dbReference>
<protein>
    <recommendedName>
        <fullName evidence="5">DNA-binding protein RAP1</fullName>
    </recommendedName>
</protein>
<accession>A0A9N8WKF3</accession>
<evidence type="ECO:0000256" key="2">
    <source>
        <dbReference type="ARBA" id="ARBA00022454"/>
    </source>
</evidence>
<dbReference type="Pfam" id="PF08914">
    <property type="entry name" value="Myb_Rap1"/>
    <property type="match status" value="1"/>
</dbReference>
<dbReference type="InterPro" id="IPR009057">
    <property type="entry name" value="Homeodomain-like_sf"/>
</dbReference>
<comment type="subcellular location">
    <subcellularLocation>
        <location evidence="5">Nucleus</location>
    </subcellularLocation>
    <subcellularLocation>
        <location evidence="5">Chromosome</location>
        <location evidence="5">Telomere</location>
    </subcellularLocation>
</comment>
<feature type="compositionally biased region" description="Low complexity" evidence="6">
    <location>
        <begin position="96"/>
        <end position="110"/>
    </location>
</feature>
<feature type="region of interest" description="Disordered" evidence="6">
    <location>
        <begin position="92"/>
        <end position="180"/>
    </location>
</feature>
<evidence type="ECO:0000313" key="9">
    <source>
        <dbReference type="Proteomes" id="UP000789572"/>
    </source>
</evidence>
<keyword evidence="9" id="KW-1185">Reference proteome</keyword>
<evidence type="ECO:0000256" key="3">
    <source>
        <dbReference type="ARBA" id="ARBA00022895"/>
    </source>
</evidence>
<gene>
    <name evidence="8" type="ORF">POCULU_LOCUS2030</name>
</gene>
<dbReference type="GO" id="GO:0042162">
    <property type="term" value="F:telomeric DNA binding"/>
    <property type="evidence" value="ECO:0007669"/>
    <property type="project" value="TreeGrafter"/>
</dbReference>
<evidence type="ECO:0000256" key="1">
    <source>
        <dbReference type="ARBA" id="ARBA00010467"/>
    </source>
</evidence>
<evidence type="ECO:0000313" key="8">
    <source>
        <dbReference type="EMBL" id="CAG8490276.1"/>
    </source>
</evidence>
<dbReference type="Proteomes" id="UP000789572">
    <property type="component" value="Unassembled WGS sequence"/>
</dbReference>
<keyword evidence="4 5" id="KW-0539">Nucleus</keyword>
<dbReference type="InterPro" id="IPR015010">
    <property type="entry name" value="TERF2IP_Myb"/>
</dbReference>
<evidence type="ECO:0000256" key="6">
    <source>
        <dbReference type="SAM" id="MobiDB-lite"/>
    </source>
</evidence>
<keyword evidence="3 5" id="KW-0779">Telomere</keyword>
<dbReference type="SUPFAM" id="SSF46689">
    <property type="entry name" value="Homeodomain-like"/>
    <property type="match status" value="1"/>
</dbReference>
<evidence type="ECO:0000256" key="4">
    <source>
        <dbReference type="ARBA" id="ARBA00023242"/>
    </source>
</evidence>
<feature type="compositionally biased region" description="Basic residues" evidence="6">
    <location>
        <begin position="168"/>
        <end position="180"/>
    </location>
</feature>
<comment type="function">
    <text evidence="5">Involved in the regulation of telomere length, clustering and has a specific role in telomere position effect (TPE).</text>
</comment>
<dbReference type="OrthoDB" id="435460at2759"/>
<dbReference type="AlphaFoldDB" id="A0A9N8WKF3"/>
<dbReference type="GO" id="GO:0031848">
    <property type="term" value="P:protection from non-homologous end joining at telomere"/>
    <property type="evidence" value="ECO:0007669"/>
    <property type="project" value="TreeGrafter"/>
</dbReference>
<feature type="domain" description="TERF2-interacting telomeric protein 1 Myb" evidence="7">
    <location>
        <begin position="10"/>
        <end position="61"/>
    </location>
</feature>
<organism evidence="8 9">
    <name type="scientific">Paraglomus occultum</name>
    <dbReference type="NCBI Taxonomy" id="144539"/>
    <lineage>
        <taxon>Eukaryota</taxon>
        <taxon>Fungi</taxon>
        <taxon>Fungi incertae sedis</taxon>
        <taxon>Mucoromycota</taxon>
        <taxon>Glomeromycotina</taxon>
        <taxon>Glomeromycetes</taxon>
        <taxon>Paraglomerales</taxon>
        <taxon>Paraglomeraceae</taxon>
        <taxon>Paraglomus</taxon>
    </lineage>
</organism>